<evidence type="ECO:0000259" key="4">
    <source>
        <dbReference type="PROSITE" id="PS50860"/>
    </source>
</evidence>
<gene>
    <name evidence="5" type="ORF">PHAVU_003G105100g</name>
</gene>
<dbReference type="eggNOG" id="KOG0188">
    <property type="taxonomic scope" value="Eukaryota"/>
</dbReference>
<sequence length="276" mass="30639">MILNKNPNKQIQGSVDAMDLYKNPTKLEYYDDMWSLQCTATLLSYFKADDGRQVLILDRTIFYPQGGGQPADTGFVLIHGSENKFLVSDVRSKDGGIVFHYGFFENEGGEFEPTHEKGNEVSLFVDEHRRKLNSRLHSAGHLLDICLPRIGLGHLEPGKAYHFSDGPWVEYKGTIPQNEMQSKQKDLELEANALISMGGRISVDILPFGDAAEICGGSLPDYISKESTPRIVRIGDNPGCPCGGTHVADISDIVKIKVSQIRSKKGLTKVYYKVES</sequence>
<dbReference type="FunFam" id="3.30.980.10:FF:000008">
    <property type="entry name" value="Similar to alanyl-tRNA synthetase"/>
    <property type="match status" value="1"/>
</dbReference>
<reference evidence="6" key="1">
    <citation type="journal article" date="2014" name="Nat. Genet.">
        <title>A reference genome for common bean and genome-wide analysis of dual domestications.</title>
        <authorList>
            <person name="Schmutz J."/>
            <person name="McClean P.E."/>
            <person name="Mamidi S."/>
            <person name="Wu G.A."/>
            <person name="Cannon S.B."/>
            <person name="Grimwood J."/>
            <person name="Jenkins J."/>
            <person name="Shu S."/>
            <person name="Song Q."/>
            <person name="Chavarro C."/>
            <person name="Torres-Torres M."/>
            <person name="Geffroy V."/>
            <person name="Moghaddam S.M."/>
            <person name="Gao D."/>
            <person name="Abernathy B."/>
            <person name="Barry K."/>
            <person name="Blair M."/>
            <person name="Brick M.A."/>
            <person name="Chovatia M."/>
            <person name="Gepts P."/>
            <person name="Goodstein D.M."/>
            <person name="Gonzales M."/>
            <person name="Hellsten U."/>
            <person name="Hyten D.L."/>
            <person name="Jia G."/>
            <person name="Kelly J.D."/>
            <person name="Kudrna D."/>
            <person name="Lee R."/>
            <person name="Richard M.M."/>
            <person name="Miklas P.N."/>
            <person name="Osorno J.M."/>
            <person name="Rodrigues J."/>
            <person name="Thareau V."/>
            <person name="Urrea C.A."/>
            <person name="Wang M."/>
            <person name="Yu Y."/>
            <person name="Zhang M."/>
            <person name="Wing R.A."/>
            <person name="Cregan P.B."/>
            <person name="Rokhsar D.S."/>
            <person name="Jackson S.A."/>
        </authorList>
    </citation>
    <scope>NUCLEOTIDE SEQUENCE [LARGE SCALE GENOMIC DNA]</scope>
    <source>
        <strain evidence="6">cv. G19833</strain>
    </source>
</reference>
<evidence type="ECO:0000256" key="1">
    <source>
        <dbReference type="ARBA" id="ARBA00001947"/>
    </source>
</evidence>
<dbReference type="Gene3D" id="2.40.30.130">
    <property type="match status" value="1"/>
</dbReference>
<dbReference type="Gramene" id="ESW26273">
    <property type="protein sequence ID" value="ESW26273"/>
    <property type="gene ID" value="PHAVU_003G105100g"/>
</dbReference>
<comment type="similarity">
    <text evidence="3">Belongs to the class-II aminoacyl-tRNA synthetase family. Alax-L subfamily.</text>
</comment>
<proteinExistence type="inferred from homology"/>
<dbReference type="OrthoDB" id="288942at2759"/>
<dbReference type="GO" id="GO:0003676">
    <property type="term" value="F:nucleic acid binding"/>
    <property type="evidence" value="ECO:0007669"/>
    <property type="project" value="InterPro"/>
</dbReference>
<dbReference type="PANTHER" id="PTHR43462">
    <property type="entry name" value="ALANYL-TRNA EDITING PROTEIN"/>
    <property type="match status" value="1"/>
</dbReference>
<dbReference type="GO" id="GO:0005737">
    <property type="term" value="C:cytoplasm"/>
    <property type="evidence" value="ECO:0007669"/>
    <property type="project" value="UniProtKB-SubCell"/>
</dbReference>
<evidence type="ECO:0000313" key="5">
    <source>
        <dbReference type="EMBL" id="ESW26273.1"/>
    </source>
</evidence>
<dbReference type="PANTHER" id="PTHR43462:SF2">
    <property type="entry name" value="THREONYL AND ALANYL TRNA SYNTHETASE SECOND ADDITIONAL DOMAIN-CONTAINING PROTEIN"/>
    <property type="match status" value="1"/>
</dbReference>
<name>V7CAA1_PHAVU</name>
<dbReference type="SMART" id="SM00863">
    <property type="entry name" value="tRNA_SAD"/>
    <property type="match status" value="1"/>
</dbReference>
<dbReference type="SUPFAM" id="SSF50447">
    <property type="entry name" value="Translation proteins"/>
    <property type="match status" value="1"/>
</dbReference>
<dbReference type="InterPro" id="IPR018165">
    <property type="entry name" value="Ala-tRNA-synth_IIc_core"/>
</dbReference>
<evidence type="ECO:0000313" key="6">
    <source>
        <dbReference type="Proteomes" id="UP000000226"/>
    </source>
</evidence>
<protein>
    <recommendedName>
        <fullName evidence="4">Alanyl-transfer RNA synthetases family profile domain-containing protein</fullName>
    </recommendedName>
</protein>
<dbReference type="InterPro" id="IPR012947">
    <property type="entry name" value="tRNA_SAD"/>
</dbReference>
<dbReference type="Pfam" id="PF01411">
    <property type="entry name" value="tRNA-synt_2c"/>
    <property type="match status" value="1"/>
</dbReference>
<dbReference type="OMA" id="MPVEIDF"/>
<dbReference type="AlphaFoldDB" id="V7CAA1"/>
<feature type="domain" description="Alanyl-transfer RNA synthetases family profile" evidence="4">
    <location>
        <begin position="1"/>
        <end position="258"/>
    </location>
</feature>
<dbReference type="STRING" id="3885.V7CAA1"/>
<dbReference type="FunFam" id="2.40.30.130:FF:000013">
    <property type="entry name" value="Threonyl and alanyl tRNA synthetase second additional domain-containing protein"/>
    <property type="match status" value="1"/>
</dbReference>
<dbReference type="SUPFAM" id="SSF55186">
    <property type="entry name" value="ThrRS/AlaRS common domain"/>
    <property type="match status" value="1"/>
</dbReference>
<dbReference type="PROSITE" id="PS50860">
    <property type="entry name" value="AA_TRNA_LIGASE_II_ALA"/>
    <property type="match status" value="1"/>
</dbReference>
<comment type="cofactor">
    <cofactor evidence="1">
        <name>Zn(2+)</name>
        <dbReference type="ChEBI" id="CHEBI:29105"/>
    </cofactor>
</comment>
<dbReference type="InterPro" id="IPR009000">
    <property type="entry name" value="Transl_B-barrel_sf"/>
</dbReference>
<evidence type="ECO:0000256" key="3">
    <source>
        <dbReference type="ARBA" id="ARBA00008429"/>
    </source>
</evidence>
<dbReference type="GO" id="GO:0006419">
    <property type="term" value="P:alanyl-tRNA aminoacylation"/>
    <property type="evidence" value="ECO:0007669"/>
    <property type="project" value="InterPro"/>
</dbReference>
<dbReference type="SMR" id="V7CAA1"/>
<keyword evidence="6" id="KW-1185">Reference proteome</keyword>
<accession>V7CAA1</accession>
<dbReference type="InterPro" id="IPR018163">
    <property type="entry name" value="Thr/Ala-tRNA-synth_IIc_edit"/>
</dbReference>
<dbReference type="Proteomes" id="UP000000226">
    <property type="component" value="Chromosome 3"/>
</dbReference>
<evidence type="ECO:0000256" key="2">
    <source>
        <dbReference type="ARBA" id="ARBA00004496"/>
    </source>
</evidence>
<dbReference type="InterPro" id="IPR051335">
    <property type="entry name" value="Alanyl-tRNA_Editing_Enzymes"/>
</dbReference>
<dbReference type="EMBL" id="CM002290">
    <property type="protein sequence ID" value="ESW26273.1"/>
    <property type="molecule type" value="Genomic_DNA"/>
</dbReference>
<organism evidence="5 6">
    <name type="scientific">Phaseolus vulgaris</name>
    <name type="common">Kidney bean</name>
    <name type="synonym">French bean</name>
    <dbReference type="NCBI Taxonomy" id="3885"/>
    <lineage>
        <taxon>Eukaryota</taxon>
        <taxon>Viridiplantae</taxon>
        <taxon>Streptophyta</taxon>
        <taxon>Embryophyta</taxon>
        <taxon>Tracheophyta</taxon>
        <taxon>Spermatophyta</taxon>
        <taxon>Magnoliopsida</taxon>
        <taxon>eudicotyledons</taxon>
        <taxon>Gunneridae</taxon>
        <taxon>Pentapetalae</taxon>
        <taxon>rosids</taxon>
        <taxon>fabids</taxon>
        <taxon>Fabales</taxon>
        <taxon>Fabaceae</taxon>
        <taxon>Papilionoideae</taxon>
        <taxon>50 kb inversion clade</taxon>
        <taxon>NPAAA clade</taxon>
        <taxon>indigoferoid/millettioid clade</taxon>
        <taxon>Phaseoleae</taxon>
        <taxon>Phaseolus</taxon>
    </lineage>
</organism>
<dbReference type="GO" id="GO:0005524">
    <property type="term" value="F:ATP binding"/>
    <property type="evidence" value="ECO:0007669"/>
    <property type="project" value="InterPro"/>
</dbReference>
<dbReference type="Pfam" id="PF07973">
    <property type="entry name" value="tRNA_SAD"/>
    <property type="match status" value="1"/>
</dbReference>
<dbReference type="Gene3D" id="3.30.980.10">
    <property type="entry name" value="Threonyl-trna Synthetase, Chain A, domain 2"/>
    <property type="match status" value="1"/>
</dbReference>
<dbReference type="GO" id="GO:0004813">
    <property type="term" value="F:alanine-tRNA ligase activity"/>
    <property type="evidence" value="ECO:0007669"/>
    <property type="project" value="InterPro"/>
</dbReference>
<comment type="subcellular location">
    <subcellularLocation>
        <location evidence="2">Cytoplasm</location>
    </subcellularLocation>
</comment>
<dbReference type="InterPro" id="IPR018164">
    <property type="entry name" value="Ala-tRNA-synth_IIc_N"/>
</dbReference>